<protein>
    <submittedName>
        <fullName evidence="7">MipA/OmpV family protein</fullName>
    </submittedName>
</protein>
<dbReference type="AlphaFoldDB" id="A0A7Y0DVQ0"/>
<dbReference type="Pfam" id="PF06629">
    <property type="entry name" value="MipA"/>
    <property type="match status" value="1"/>
</dbReference>
<keyword evidence="8" id="KW-1185">Reference proteome</keyword>
<keyword evidence="5" id="KW-0998">Cell outer membrane</keyword>
<evidence type="ECO:0000256" key="5">
    <source>
        <dbReference type="ARBA" id="ARBA00023237"/>
    </source>
</evidence>
<dbReference type="PANTHER" id="PTHR38776:SF1">
    <property type="entry name" value="MLTA-INTERACTING PROTEIN-RELATED"/>
    <property type="match status" value="1"/>
</dbReference>
<evidence type="ECO:0000256" key="2">
    <source>
        <dbReference type="ARBA" id="ARBA00005722"/>
    </source>
</evidence>
<evidence type="ECO:0000256" key="4">
    <source>
        <dbReference type="ARBA" id="ARBA00023136"/>
    </source>
</evidence>
<name>A0A7Y0DVQ0_9GAMM</name>
<evidence type="ECO:0000256" key="6">
    <source>
        <dbReference type="SAM" id="SignalP"/>
    </source>
</evidence>
<dbReference type="EMBL" id="JABBMT010000040">
    <property type="protein sequence ID" value="NMM42460.1"/>
    <property type="molecule type" value="Genomic_DNA"/>
</dbReference>
<accession>A0A7Y0DVQ0</accession>
<dbReference type="PANTHER" id="PTHR38776">
    <property type="entry name" value="MLTA-INTERACTING PROTEIN-RELATED"/>
    <property type="match status" value="1"/>
</dbReference>
<keyword evidence="4" id="KW-0472">Membrane</keyword>
<sequence>MKYSRLIISLAIFSTTCNVKAQSNESEFNWGLGVAVLSESEGYKGIGVETMVVPALSIQYGNFSLLGPQMSYKLGHWGDFEASILGKFRLDGYEADDDEFFNGMEDRDPSFDIGIDLEYDSSWGDFGLSHTADVSSTHEGYETSVSYSLPYRVSKGRIAPFISVSHLSEDLVNYYYGVKQSEVTTNRAYYQAESSLVWEIGTRSDWLFGTNHMIKADLSYRFLGSEIKDSPLIDKSGGINLIIGYVYVF</sequence>
<feature type="chain" id="PRO_5031341841" evidence="6">
    <location>
        <begin position="22"/>
        <end position="249"/>
    </location>
</feature>
<comment type="similarity">
    <text evidence="2">Belongs to the MipA/OmpV family.</text>
</comment>
<gene>
    <name evidence="7" type="ORF">HHO47_16995</name>
</gene>
<dbReference type="GO" id="GO:0009279">
    <property type="term" value="C:cell outer membrane"/>
    <property type="evidence" value="ECO:0007669"/>
    <property type="project" value="UniProtKB-SubCell"/>
</dbReference>
<proteinExistence type="inferred from homology"/>
<evidence type="ECO:0000313" key="8">
    <source>
        <dbReference type="Proteomes" id="UP000570493"/>
    </source>
</evidence>
<comment type="subcellular location">
    <subcellularLocation>
        <location evidence="1">Cell outer membrane</location>
    </subcellularLocation>
</comment>
<feature type="signal peptide" evidence="6">
    <location>
        <begin position="1"/>
        <end position="21"/>
    </location>
</feature>
<dbReference type="InterPro" id="IPR010583">
    <property type="entry name" value="MipA"/>
</dbReference>
<evidence type="ECO:0000256" key="3">
    <source>
        <dbReference type="ARBA" id="ARBA00022729"/>
    </source>
</evidence>
<comment type="caution">
    <text evidence="7">The sequence shown here is derived from an EMBL/GenBank/DDBJ whole genome shotgun (WGS) entry which is preliminary data.</text>
</comment>
<evidence type="ECO:0000256" key="1">
    <source>
        <dbReference type="ARBA" id="ARBA00004442"/>
    </source>
</evidence>
<reference evidence="7" key="1">
    <citation type="submission" date="2020-04" db="EMBL/GenBank/DDBJ databases">
        <title>Genome Sequencing for Pseudoaltermonas arctica.</title>
        <authorList>
            <person name="Elkins N.S."/>
        </authorList>
    </citation>
    <scope>NUCLEOTIDE SEQUENCE [LARGE SCALE GENOMIC DNA]</scope>
    <source>
        <strain evidence="7">NEC-BIFX-2020_0012</strain>
    </source>
</reference>
<evidence type="ECO:0000313" key="7">
    <source>
        <dbReference type="EMBL" id="NMM42460.1"/>
    </source>
</evidence>
<dbReference type="RefSeq" id="WP_169021367.1">
    <property type="nucleotide sequence ID" value="NZ_JABBMT010000040.1"/>
</dbReference>
<dbReference type="Proteomes" id="UP000570493">
    <property type="component" value="Unassembled WGS sequence"/>
</dbReference>
<organism evidence="7 8">
    <name type="scientific">Pseudoalteromonas arctica</name>
    <dbReference type="NCBI Taxonomy" id="394751"/>
    <lineage>
        <taxon>Bacteria</taxon>
        <taxon>Pseudomonadati</taxon>
        <taxon>Pseudomonadota</taxon>
        <taxon>Gammaproteobacteria</taxon>
        <taxon>Alteromonadales</taxon>
        <taxon>Pseudoalteromonadaceae</taxon>
        <taxon>Pseudoalteromonas</taxon>
    </lineage>
</organism>
<keyword evidence="3 6" id="KW-0732">Signal</keyword>